<comment type="caution">
    <text evidence="2">The sequence shown here is derived from an EMBL/GenBank/DDBJ whole genome shotgun (WGS) entry which is preliminary data.</text>
</comment>
<dbReference type="PANTHER" id="PTHR23131:SF1">
    <property type="entry name" value="DOMAIN PROTEIN, PUTATIVE (AFU_ORTHOLOGUE AFUA_3G00280)-RELATED"/>
    <property type="match status" value="1"/>
</dbReference>
<dbReference type="SUPFAM" id="SSF56281">
    <property type="entry name" value="Metallo-hydrolase/oxidoreductase"/>
    <property type="match status" value="1"/>
</dbReference>
<reference evidence="2 3" key="1">
    <citation type="submission" date="2017-03" db="EMBL/GenBank/DDBJ databases">
        <title>Genomes of endolithic fungi from Antarctica.</title>
        <authorList>
            <person name="Coleine C."/>
            <person name="Masonjones S."/>
            <person name="Stajich J.E."/>
        </authorList>
    </citation>
    <scope>NUCLEOTIDE SEQUENCE [LARGE SCALE GENOMIC DNA]</scope>
    <source>
        <strain evidence="2 3">CCFEE 6314</strain>
    </source>
</reference>
<dbReference type="Proteomes" id="UP000288859">
    <property type="component" value="Unassembled WGS sequence"/>
</dbReference>
<dbReference type="Gene3D" id="3.60.15.10">
    <property type="entry name" value="Ribonuclease Z/Hydroxyacylglutathione hydrolase-like"/>
    <property type="match status" value="1"/>
</dbReference>
<dbReference type="InterPro" id="IPR050662">
    <property type="entry name" value="Sec-metab_biosynth-thioest"/>
</dbReference>
<organism evidence="2 3">
    <name type="scientific">Exophiala mesophila</name>
    <name type="common">Black yeast-like fungus</name>
    <dbReference type="NCBI Taxonomy" id="212818"/>
    <lineage>
        <taxon>Eukaryota</taxon>
        <taxon>Fungi</taxon>
        <taxon>Dikarya</taxon>
        <taxon>Ascomycota</taxon>
        <taxon>Pezizomycotina</taxon>
        <taxon>Eurotiomycetes</taxon>
        <taxon>Chaetothyriomycetidae</taxon>
        <taxon>Chaetothyriales</taxon>
        <taxon>Herpotrichiellaceae</taxon>
        <taxon>Exophiala</taxon>
    </lineage>
</organism>
<dbReference type="EMBL" id="NAJM01000018">
    <property type="protein sequence ID" value="RVX71294.1"/>
    <property type="molecule type" value="Genomic_DNA"/>
</dbReference>
<dbReference type="AlphaFoldDB" id="A0A438N6L3"/>
<name>A0A438N6L3_EXOME</name>
<dbReference type="InterPro" id="IPR001279">
    <property type="entry name" value="Metallo-B-lactamas"/>
</dbReference>
<dbReference type="CDD" id="cd07739">
    <property type="entry name" value="metallo-hydrolase-like_MBL-fold"/>
    <property type="match status" value="1"/>
</dbReference>
<dbReference type="SMART" id="SM00849">
    <property type="entry name" value="Lactamase_B"/>
    <property type="match status" value="1"/>
</dbReference>
<gene>
    <name evidence="2" type="ORF">B0A52_04868</name>
</gene>
<dbReference type="Pfam" id="PF00753">
    <property type="entry name" value="Lactamase_B"/>
    <property type="match status" value="1"/>
</dbReference>
<evidence type="ECO:0000313" key="3">
    <source>
        <dbReference type="Proteomes" id="UP000288859"/>
    </source>
</evidence>
<protein>
    <recommendedName>
        <fullName evidence="1">Metallo-beta-lactamase domain-containing protein</fullName>
    </recommendedName>
</protein>
<proteinExistence type="predicted"/>
<evidence type="ECO:0000313" key="2">
    <source>
        <dbReference type="EMBL" id="RVX71294.1"/>
    </source>
</evidence>
<feature type="domain" description="Metallo-beta-lactamase" evidence="1">
    <location>
        <begin position="17"/>
        <end position="209"/>
    </location>
</feature>
<evidence type="ECO:0000259" key="1">
    <source>
        <dbReference type="SMART" id="SM00849"/>
    </source>
</evidence>
<dbReference type="OrthoDB" id="536211at2759"/>
<dbReference type="PANTHER" id="PTHR23131">
    <property type="entry name" value="ENDORIBONUCLEASE LACTB2"/>
    <property type="match status" value="1"/>
</dbReference>
<dbReference type="InterPro" id="IPR036866">
    <property type="entry name" value="RibonucZ/Hydroxyglut_hydro"/>
</dbReference>
<sequence length="304" mass="34526">MAPLQTFFHSSSEKGLSSVTTLIVGDQVAVLIDPPFLVPDAQSVVEWVKKTTSVPLKAVFITHHHPDHYFSANPILDAWPESKLLAAPYVCAGIDREYDEKVKYWPQVFGKENVPEEPRKPTQFDFTFFHLDGNPESPVILLGPLQGDSVDHCLFWLPQEKTVVCGDTVYARSTHVWVEEIETPQILEAWSKTLDVIEALAPEKIIPGHLESGWQPDAKQDMAHMRKYLDLFSDKITHAKTKPQVKELYEIFKSAFPQADKNLDFFLGHLSNQFGEGGEIWEENRHHNVGARTKEQLEGFLIKL</sequence>
<dbReference type="VEuPathDB" id="FungiDB:PV10_00733"/>
<accession>A0A438N6L3</accession>
<dbReference type="GO" id="GO:0044550">
    <property type="term" value="P:secondary metabolite biosynthetic process"/>
    <property type="evidence" value="ECO:0007669"/>
    <property type="project" value="TreeGrafter"/>
</dbReference>